<dbReference type="EMBL" id="BTSY01000005">
    <property type="protein sequence ID" value="GMT29860.1"/>
    <property type="molecule type" value="Genomic_DNA"/>
</dbReference>
<evidence type="ECO:0000313" key="2">
    <source>
        <dbReference type="Proteomes" id="UP001432322"/>
    </source>
</evidence>
<reference evidence="1" key="1">
    <citation type="submission" date="2023-10" db="EMBL/GenBank/DDBJ databases">
        <title>Genome assembly of Pristionchus species.</title>
        <authorList>
            <person name="Yoshida K."/>
            <person name="Sommer R.J."/>
        </authorList>
    </citation>
    <scope>NUCLEOTIDE SEQUENCE</scope>
    <source>
        <strain evidence="1">RS5133</strain>
    </source>
</reference>
<dbReference type="InterPro" id="IPR052961">
    <property type="entry name" value="Oxido-Kinase-like_Enzymes"/>
</dbReference>
<dbReference type="Pfam" id="PF07914">
    <property type="entry name" value="DUF1679"/>
    <property type="match status" value="1"/>
</dbReference>
<dbReference type="PANTHER" id="PTHR23020">
    <property type="entry name" value="UNCHARACTERIZED NUCLEAR HORMONE RECEPTOR-RELATED"/>
    <property type="match status" value="1"/>
</dbReference>
<feature type="non-terminal residue" evidence="1">
    <location>
        <position position="1"/>
    </location>
</feature>
<evidence type="ECO:0000313" key="1">
    <source>
        <dbReference type="EMBL" id="GMT29860.1"/>
    </source>
</evidence>
<dbReference type="AlphaFoldDB" id="A0AAV5WGZ5"/>
<sequence length="95" mass="10671">QGFASRCGLVTCKWNGFEAADEKLPSRIVIKIPSALPFRKLNDSLPEGQRMLNGDDATWEVHDIEVAAYEFLEAFDGLQMPIMYYGIPFGDKDKS</sequence>
<accession>A0AAV5WGZ5</accession>
<gene>
    <name evidence="1" type="ORF">PFISCL1PPCAC_21157</name>
</gene>
<keyword evidence="2" id="KW-1185">Reference proteome</keyword>
<name>A0AAV5WGZ5_9BILA</name>
<protein>
    <submittedName>
        <fullName evidence="1">Uncharacterized protein</fullName>
    </submittedName>
</protein>
<dbReference type="Proteomes" id="UP001432322">
    <property type="component" value="Unassembled WGS sequence"/>
</dbReference>
<dbReference type="InterPro" id="IPR012877">
    <property type="entry name" value="Dhs-27"/>
</dbReference>
<dbReference type="PANTHER" id="PTHR23020:SF8">
    <property type="entry name" value="CHK KINASE-LIKE DOMAIN-CONTAINING PROTEIN"/>
    <property type="match status" value="1"/>
</dbReference>
<proteinExistence type="predicted"/>
<comment type="caution">
    <text evidence="1">The sequence shown here is derived from an EMBL/GenBank/DDBJ whole genome shotgun (WGS) entry which is preliminary data.</text>
</comment>
<organism evidence="1 2">
    <name type="scientific">Pristionchus fissidentatus</name>
    <dbReference type="NCBI Taxonomy" id="1538716"/>
    <lineage>
        <taxon>Eukaryota</taxon>
        <taxon>Metazoa</taxon>
        <taxon>Ecdysozoa</taxon>
        <taxon>Nematoda</taxon>
        <taxon>Chromadorea</taxon>
        <taxon>Rhabditida</taxon>
        <taxon>Rhabditina</taxon>
        <taxon>Diplogasteromorpha</taxon>
        <taxon>Diplogasteroidea</taxon>
        <taxon>Neodiplogasteridae</taxon>
        <taxon>Pristionchus</taxon>
    </lineage>
</organism>